<accession>A0ABQ1GDR8</accession>
<evidence type="ECO:0000256" key="2">
    <source>
        <dbReference type="SAM" id="SignalP"/>
    </source>
</evidence>
<organism evidence="3 4">
    <name type="scientific">Sphingomonas psychrolutea</name>
    <dbReference type="NCBI Taxonomy" id="1259676"/>
    <lineage>
        <taxon>Bacteria</taxon>
        <taxon>Pseudomonadati</taxon>
        <taxon>Pseudomonadota</taxon>
        <taxon>Alphaproteobacteria</taxon>
        <taxon>Sphingomonadales</taxon>
        <taxon>Sphingomonadaceae</taxon>
        <taxon>Sphingomonas</taxon>
    </lineage>
</organism>
<evidence type="ECO:0000313" key="4">
    <source>
        <dbReference type="Proteomes" id="UP000618591"/>
    </source>
</evidence>
<feature type="signal peptide" evidence="2">
    <location>
        <begin position="1"/>
        <end position="27"/>
    </location>
</feature>
<name>A0ABQ1GDR8_9SPHN</name>
<protein>
    <submittedName>
        <fullName evidence="3">Uncharacterized protein</fullName>
    </submittedName>
</protein>
<reference evidence="4" key="1">
    <citation type="journal article" date="2019" name="Int. J. Syst. Evol. Microbiol.">
        <title>The Global Catalogue of Microorganisms (GCM) 10K type strain sequencing project: providing services to taxonomists for standard genome sequencing and annotation.</title>
        <authorList>
            <consortium name="The Broad Institute Genomics Platform"/>
            <consortium name="The Broad Institute Genome Sequencing Center for Infectious Disease"/>
            <person name="Wu L."/>
            <person name="Ma J."/>
        </authorList>
    </citation>
    <scope>NUCLEOTIDE SEQUENCE [LARGE SCALE GENOMIC DNA]</scope>
    <source>
        <strain evidence="4">CGMCC 1.10106</strain>
    </source>
</reference>
<keyword evidence="1" id="KW-1133">Transmembrane helix</keyword>
<keyword evidence="2" id="KW-0732">Signal</keyword>
<feature type="chain" id="PRO_5045165015" evidence="2">
    <location>
        <begin position="28"/>
        <end position="428"/>
    </location>
</feature>
<dbReference type="RefSeq" id="WP_188445783.1">
    <property type="nucleotide sequence ID" value="NZ_BMDW01000004.1"/>
</dbReference>
<sequence length="428" mass="44104">MNIKPNRSPRALIALLPTLMLVSPAFAQEAPPQAPPPPAPLVQSAPALSAAPVFAPPAPVVQVVPDYTTATPPPVVATIADAPAANPTASPRLTAGRTARTVPAARAGSVSPRDPAAVVAAPAAVIAPATTATTPIAETLPPVGLVTPAAPVATTSQQTTTQASFAIWPWIVGAGVVLIGLIGLFAIRRRPRVEEIVYEEAAYQEPVVARRDPILAPVVAAPIAREPHLLRPDQLPDPVVAPAPVPADETHIVAADGADVAALTDGDAPIANRPWLEFSMRPVRAGTTSDEALVEIELTVGNAGSVAADDVRISTFLFAAAPANAADVEKLLLEHGDASANPVSIAAGDGTRVDATLALPKRDLAALFNPVIVADARYRLADGSEGRTYASFAIGMMQEDGVLGALKNNRPSMHEDIEARLYGTPQHA</sequence>
<feature type="transmembrane region" description="Helical" evidence="1">
    <location>
        <begin position="167"/>
        <end position="187"/>
    </location>
</feature>
<comment type="caution">
    <text evidence="3">The sequence shown here is derived from an EMBL/GenBank/DDBJ whole genome shotgun (WGS) entry which is preliminary data.</text>
</comment>
<gene>
    <name evidence="3" type="ORF">GCM10011395_10240</name>
</gene>
<keyword evidence="4" id="KW-1185">Reference proteome</keyword>
<keyword evidence="1" id="KW-0812">Transmembrane</keyword>
<dbReference type="Proteomes" id="UP000618591">
    <property type="component" value="Unassembled WGS sequence"/>
</dbReference>
<evidence type="ECO:0000256" key="1">
    <source>
        <dbReference type="SAM" id="Phobius"/>
    </source>
</evidence>
<keyword evidence="1" id="KW-0472">Membrane</keyword>
<proteinExistence type="predicted"/>
<evidence type="ECO:0000313" key="3">
    <source>
        <dbReference type="EMBL" id="GGA41885.1"/>
    </source>
</evidence>
<dbReference type="EMBL" id="BMDW01000004">
    <property type="protein sequence ID" value="GGA41885.1"/>
    <property type="molecule type" value="Genomic_DNA"/>
</dbReference>